<accession>X1INZ4</accession>
<gene>
    <name evidence="1" type="ORF">S03H2_59589</name>
</gene>
<sequence length="77" mass="8970">MRIVSRFAYHKSMQTIWEESGEPERSPGLDYYKDPLNIGRSTERKFRELGLEMPASIEEEIQAAREGELPKSLKDKL</sequence>
<comment type="caution">
    <text evidence="1">The sequence shown here is derived from an EMBL/GenBank/DDBJ whole genome shotgun (WGS) entry which is preliminary data.</text>
</comment>
<evidence type="ECO:0000313" key="1">
    <source>
        <dbReference type="EMBL" id="GAH83427.1"/>
    </source>
</evidence>
<dbReference type="AlphaFoldDB" id="X1INZ4"/>
<name>X1INZ4_9ZZZZ</name>
<proteinExistence type="predicted"/>
<dbReference type="EMBL" id="BARU01038326">
    <property type="protein sequence ID" value="GAH83427.1"/>
    <property type="molecule type" value="Genomic_DNA"/>
</dbReference>
<protein>
    <submittedName>
        <fullName evidence="1">Uncharacterized protein</fullName>
    </submittedName>
</protein>
<organism evidence="1">
    <name type="scientific">marine sediment metagenome</name>
    <dbReference type="NCBI Taxonomy" id="412755"/>
    <lineage>
        <taxon>unclassified sequences</taxon>
        <taxon>metagenomes</taxon>
        <taxon>ecological metagenomes</taxon>
    </lineage>
</organism>
<reference evidence="1" key="1">
    <citation type="journal article" date="2014" name="Front. Microbiol.">
        <title>High frequency of phylogenetically diverse reductive dehalogenase-homologous genes in deep subseafloor sedimentary metagenomes.</title>
        <authorList>
            <person name="Kawai M."/>
            <person name="Futagami T."/>
            <person name="Toyoda A."/>
            <person name="Takaki Y."/>
            <person name="Nishi S."/>
            <person name="Hori S."/>
            <person name="Arai W."/>
            <person name="Tsubouchi T."/>
            <person name="Morono Y."/>
            <person name="Uchiyama I."/>
            <person name="Ito T."/>
            <person name="Fujiyama A."/>
            <person name="Inagaki F."/>
            <person name="Takami H."/>
        </authorList>
    </citation>
    <scope>NUCLEOTIDE SEQUENCE</scope>
    <source>
        <strain evidence="1">Expedition CK06-06</strain>
    </source>
</reference>